<feature type="region of interest" description="Disordered" evidence="2">
    <location>
        <begin position="498"/>
        <end position="527"/>
    </location>
</feature>
<accession>A0AAD7UAK4</accession>
<comment type="caution">
    <text evidence="3">The sequence shown here is derived from an EMBL/GenBank/DDBJ whole genome shotgun (WGS) entry which is preliminary data.</text>
</comment>
<dbReference type="SMART" id="SM00028">
    <property type="entry name" value="TPR"/>
    <property type="match status" value="9"/>
</dbReference>
<keyword evidence="4" id="KW-1185">Reference proteome</keyword>
<dbReference type="EMBL" id="JAQMWT010000466">
    <property type="protein sequence ID" value="KAJ8600909.1"/>
    <property type="molecule type" value="Genomic_DNA"/>
</dbReference>
<dbReference type="PROSITE" id="PS50005">
    <property type="entry name" value="TPR"/>
    <property type="match status" value="2"/>
</dbReference>
<dbReference type="InterPro" id="IPR011990">
    <property type="entry name" value="TPR-like_helical_dom_sf"/>
</dbReference>
<feature type="repeat" description="TPR" evidence="1">
    <location>
        <begin position="443"/>
        <end position="476"/>
    </location>
</feature>
<evidence type="ECO:0000256" key="1">
    <source>
        <dbReference type="PROSITE-ProRule" id="PRU00339"/>
    </source>
</evidence>
<proteinExistence type="predicted"/>
<dbReference type="PANTHER" id="PTHR45153">
    <property type="entry name" value="TETRATRICOPEPTIDE REPEAT PROTEIN 16"/>
    <property type="match status" value="1"/>
</dbReference>
<name>A0AAD7UAK4_9STRA</name>
<keyword evidence="1" id="KW-0802">TPR repeat</keyword>
<dbReference type="AlphaFoldDB" id="A0AAD7UAK4"/>
<evidence type="ECO:0000313" key="3">
    <source>
        <dbReference type="EMBL" id="KAJ8600909.1"/>
    </source>
</evidence>
<evidence type="ECO:0000256" key="2">
    <source>
        <dbReference type="SAM" id="MobiDB-lite"/>
    </source>
</evidence>
<dbReference type="Proteomes" id="UP001230188">
    <property type="component" value="Unassembled WGS sequence"/>
</dbReference>
<dbReference type="SUPFAM" id="SSF48452">
    <property type="entry name" value="TPR-like"/>
    <property type="match status" value="2"/>
</dbReference>
<dbReference type="Gene3D" id="1.25.40.10">
    <property type="entry name" value="Tetratricopeptide repeat domain"/>
    <property type="match status" value="4"/>
</dbReference>
<feature type="compositionally biased region" description="Low complexity" evidence="2">
    <location>
        <begin position="498"/>
        <end position="507"/>
    </location>
</feature>
<protein>
    <submittedName>
        <fullName evidence="3">Uncharacterized protein</fullName>
    </submittedName>
</protein>
<sequence>MEGEDEKSSAAKTEEHLRAAERLLLFAEDCGTIEKAITEINRAIFLSPLDSRLFAVRAEASSRLHDVDSAIKDYRYVVVRNSGAEYKIRHRLAALLAIKGQWWLGRDAERRALECFEEAAQLDPLCPEHWIRVALTRTKLRDLRGGLESATRALKIEPGSSTSGSEQSNRVKAEQYVLRARLYWAIGLTEAGLADMKVARTLCPEHDEVVAFTEVTLQTAAKLYRSATAAMSRQVYGEAIETLTSALELTPDDVKLLLTRAAAYRLAGDLDKALADLKTAAVECRAATKLRGDSRQPPLRSSRDEAWDPGASSYEPFQLVRQRDLVLNELALRAMASGDHSQALSLLNRVVAAERALVARGECDAIDRRFYVNRGDCYHALGNVDMATCDFRQAFEADPDDMNVRTRLSISHYNVATALFNDGDYGHAEVEFSLAIELNGKVARYFAGRGMAAYHRCKLDAAAADFREALRLDPDLDDIRNRLRQFEGQAHTGVLTGTALASSSRSAAKTRRLRPEVHGNNNTQSAALLVGRSRAATKHGDSSVVPRPPSYAVPRGFRAVVAQHRLPKIAPAAAAAAAAPVLSKNSGPPRGVVDAASSCLRAHNRVGALRAHAATDRRPRLWSVLHARNFDRCQAT</sequence>
<dbReference type="Pfam" id="PF13432">
    <property type="entry name" value="TPR_16"/>
    <property type="match status" value="2"/>
</dbReference>
<dbReference type="Pfam" id="PF13181">
    <property type="entry name" value="TPR_8"/>
    <property type="match status" value="1"/>
</dbReference>
<dbReference type="PANTHER" id="PTHR45153:SF1">
    <property type="entry name" value="TETRATRICOPEPTIDE REPEAT PROTEIN 16"/>
    <property type="match status" value="1"/>
</dbReference>
<gene>
    <name evidence="3" type="ORF">CTAYLR_005050</name>
</gene>
<feature type="repeat" description="TPR" evidence="1">
    <location>
        <begin position="368"/>
        <end position="401"/>
    </location>
</feature>
<organism evidence="3 4">
    <name type="scientific">Chrysophaeum taylorii</name>
    <dbReference type="NCBI Taxonomy" id="2483200"/>
    <lineage>
        <taxon>Eukaryota</taxon>
        <taxon>Sar</taxon>
        <taxon>Stramenopiles</taxon>
        <taxon>Ochrophyta</taxon>
        <taxon>Pelagophyceae</taxon>
        <taxon>Pelagomonadales</taxon>
        <taxon>Pelagomonadaceae</taxon>
        <taxon>Chrysophaeum</taxon>
    </lineage>
</organism>
<dbReference type="InterPro" id="IPR019734">
    <property type="entry name" value="TPR_rpt"/>
</dbReference>
<evidence type="ECO:0000313" key="4">
    <source>
        <dbReference type="Proteomes" id="UP001230188"/>
    </source>
</evidence>
<reference evidence="3" key="1">
    <citation type="submission" date="2023-01" db="EMBL/GenBank/DDBJ databases">
        <title>Metagenome sequencing of chrysophaentin producing Chrysophaeum taylorii.</title>
        <authorList>
            <person name="Davison J."/>
            <person name="Bewley C."/>
        </authorList>
    </citation>
    <scope>NUCLEOTIDE SEQUENCE</scope>
    <source>
        <strain evidence="3">NIES-1699</strain>
    </source>
</reference>